<evidence type="ECO:0000313" key="2">
    <source>
        <dbReference type="Proteomes" id="UP000314294"/>
    </source>
</evidence>
<evidence type="ECO:0000313" key="1">
    <source>
        <dbReference type="EMBL" id="TNN63342.1"/>
    </source>
</evidence>
<name>A0A4Z2HEY7_9TELE</name>
<dbReference type="AlphaFoldDB" id="A0A4Z2HEY7"/>
<organism evidence="1 2">
    <name type="scientific">Liparis tanakae</name>
    <name type="common">Tanaka's snailfish</name>
    <dbReference type="NCBI Taxonomy" id="230148"/>
    <lineage>
        <taxon>Eukaryota</taxon>
        <taxon>Metazoa</taxon>
        <taxon>Chordata</taxon>
        <taxon>Craniata</taxon>
        <taxon>Vertebrata</taxon>
        <taxon>Euteleostomi</taxon>
        <taxon>Actinopterygii</taxon>
        <taxon>Neopterygii</taxon>
        <taxon>Teleostei</taxon>
        <taxon>Neoteleostei</taxon>
        <taxon>Acanthomorphata</taxon>
        <taxon>Eupercaria</taxon>
        <taxon>Perciformes</taxon>
        <taxon>Cottioidei</taxon>
        <taxon>Cottales</taxon>
        <taxon>Liparidae</taxon>
        <taxon>Liparis</taxon>
    </lineage>
</organism>
<accession>A0A4Z2HEY7</accession>
<gene>
    <name evidence="1" type="ORF">EYF80_026444</name>
</gene>
<proteinExistence type="predicted"/>
<reference evidence="1 2" key="1">
    <citation type="submission" date="2019-03" db="EMBL/GenBank/DDBJ databases">
        <title>First draft genome of Liparis tanakae, snailfish: a comprehensive survey of snailfish specific genes.</title>
        <authorList>
            <person name="Kim W."/>
            <person name="Song I."/>
            <person name="Jeong J.-H."/>
            <person name="Kim D."/>
            <person name="Kim S."/>
            <person name="Ryu S."/>
            <person name="Song J.Y."/>
            <person name="Lee S.K."/>
        </authorList>
    </citation>
    <scope>NUCLEOTIDE SEQUENCE [LARGE SCALE GENOMIC DNA]</scope>
    <source>
        <tissue evidence="1">Muscle</tissue>
    </source>
</reference>
<keyword evidence="2" id="KW-1185">Reference proteome</keyword>
<protein>
    <submittedName>
        <fullName evidence="1">Uncharacterized protein</fullName>
    </submittedName>
</protein>
<comment type="caution">
    <text evidence="1">The sequence shown here is derived from an EMBL/GenBank/DDBJ whole genome shotgun (WGS) entry which is preliminary data.</text>
</comment>
<dbReference type="Proteomes" id="UP000314294">
    <property type="component" value="Unassembled WGS sequence"/>
</dbReference>
<sequence length="99" mass="11382">MWEAMMRNIRVKPIRKLTTLTFETLRRFVSDNRLKSNDVLVGVFPESLLKGKLWRLYPGSSFFGSSKPCDEPTVLNRLTTKPQTHAALYCTGWLYSNVG</sequence>
<dbReference type="EMBL" id="SRLO01000275">
    <property type="protein sequence ID" value="TNN63342.1"/>
    <property type="molecule type" value="Genomic_DNA"/>
</dbReference>